<dbReference type="InterPro" id="IPR024855">
    <property type="entry name" value="UNC79"/>
</dbReference>
<dbReference type="PANTHER" id="PTHR21696:SF2">
    <property type="entry name" value="PROTEIN UNC-79 HOMOLOG"/>
    <property type="match status" value="1"/>
</dbReference>
<keyword evidence="1" id="KW-1133">Transmembrane helix</keyword>
<keyword evidence="1" id="KW-0472">Membrane</keyword>
<evidence type="ECO:0000313" key="2">
    <source>
        <dbReference type="EMBL" id="JAI59502.1"/>
    </source>
</evidence>
<protein>
    <submittedName>
        <fullName evidence="2">Uncharacterized protein</fullName>
    </submittedName>
</protein>
<evidence type="ECO:0000256" key="1">
    <source>
        <dbReference type="SAM" id="Phobius"/>
    </source>
</evidence>
<organism evidence="2">
    <name type="scientific">Scylla olivacea</name>
    <name type="common">Orange mud crab</name>
    <name type="synonym">Cancer olivacea</name>
    <dbReference type="NCBI Taxonomy" id="85551"/>
    <lineage>
        <taxon>Eukaryota</taxon>
        <taxon>Metazoa</taxon>
        <taxon>Ecdysozoa</taxon>
        <taxon>Arthropoda</taxon>
        <taxon>Crustacea</taxon>
        <taxon>Multicrustacea</taxon>
        <taxon>Malacostraca</taxon>
        <taxon>Eumalacostraca</taxon>
        <taxon>Eucarida</taxon>
        <taxon>Decapoda</taxon>
        <taxon>Pleocyemata</taxon>
        <taxon>Brachyura</taxon>
        <taxon>Eubrachyura</taxon>
        <taxon>Portunoidea</taxon>
        <taxon>Portunidae</taxon>
        <taxon>Portuninae</taxon>
        <taxon>Scylla</taxon>
    </lineage>
</organism>
<reference evidence="2" key="1">
    <citation type="submission" date="2015-09" db="EMBL/GenBank/DDBJ databases">
        <title>Scylla olivacea transcriptome.</title>
        <authorList>
            <person name="Ikhwanuddin M."/>
        </authorList>
    </citation>
    <scope>NUCLEOTIDE SEQUENCE</scope>
</reference>
<sequence length="305" mass="34227">MGTRAAAFTAKIRNLTDYHLRLLHGVVPPPSGIDIANTLKYFSQTLLGLLRDIQARPLDMLHHRAQDSERLALFPNLDYLGLHQALVALVDVMPLIQSGTQGFGQALLNTLACLVVFLERQVIDTLPYLIASMMTAVPEPLHQQLITTLCYYILPVTVGAAVEEGEEENYATASVPAVLMMVFQYTDNSAYHCELLESLMALKPDIVKDLLCVIAFGTPSSRPPAANLLFYYWPSLNPTLYDRRGIHIKFSGESGSFLNIILILQYFICISFSCLLCLHISFLMDFFTRGGYVISQNKWYGWDKR</sequence>
<dbReference type="AlphaFoldDB" id="A0A0P4VZN7"/>
<dbReference type="Pfam" id="PF14776">
    <property type="entry name" value="UNC-79"/>
    <property type="match status" value="1"/>
</dbReference>
<dbReference type="PANTHER" id="PTHR21696">
    <property type="entry name" value="PROTEIN UNC-79 HOMOLOG"/>
    <property type="match status" value="1"/>
</dbReference>
<proteinExistence type="predicted"/>
<name>A0A0P4VZN7_SCYOL</name>
<dbReference type="EMBL" id="GDRN01095501">
    <property type="protein sequence ID" value="JAI59502.1"/>
    <property type="molecule type" value="Transcribed_RNA"/>
</dbReference>
<feature type="transmembrane region" description="Helical" evidence="1">
    <location>
        <begin position="257"/>
        <end position="282"/>
    </location>
</feature>
<keyword evidence="1" id="KW-0812">Transmembrane</keyword>
<accession>A0A0P4VZN7</accession>